<comment type="similarity">
    <text evidence="2 10 11">Belongs to the TonB-dependent receptor family.</text>
</comment>
<dbReference type="PANTHER" id="PTHR30069">
    <property type="entry name" value="TONB-DEPENDENT OUTER MEMBRANE RECEPTOR"/>
    <property type="match status" value="1"/>
</dbReference>
<dbReference type="RefSeq" id="WP_180066065.1">
    <property type="nucleotide sequence ID" value="NZ_JACCEM010000010.1"/>
</dbReference>
<evidence type="ECO:0000256" key="1">
    <source>
        <dbReference type="ARBA" id="ARBA00004571"/>
    </source>
</evidence>
<reference evidence="16 17" key="1">
    <citation type="submission" date="2020-07" db="EMBL/GenBank/DDBJ databases">
        <title>Taxonomic revisions and descriptions of new bacterial species based on genomic comparisons in the high-G+C-content subgroup of the family Alcaligenaceae.</title>
        <authorList>
            <person name="Szabo A."/>
            <person name="Felfoldi T."/>
        </authorList>
    </citation>
    <scope>NUCLEOTIDE SEQUENCE [LARGE SCALE GENOMIC DNA]</scope>
    <source>
        <strain evidence="16 17">LMG 24012</strain>
    </source>
</reference>
<evidence type="ECO:0000256" key="12">
    <source>
        <dbReference type="SAM" id="MobiDB-lite"/>
    </source>
</evidence>
<dbReference type="GO" id="GO:0015344">
    <property type="term" value="F:siderophore uptake transmembrane transporter activity"/>
    <property type="evidence" value="ECO:0007669"/>
    <property type="project" value="TreeGrafter"/>
</dbReference>
<organism evidence="16 17">
    <name type="scientific">Parapusillimonas granuli</name>
    <dbReference type="NCBI Taxonomy" id="380911"/>
    <lineage>
        <taxon>Bacteria</taxon>
        <taxon>Pseudomonadati</taxon>
        <taxon>Pseudomonadota</taxon>
        <taxon>Betaproteobacteria</taxon>
        <taxon>Burkholderiales</taxon>
        <taxon>Alcaligenaceae</taxon>
        <taxon>Parapusillimonas</taxon>
    </lineage>
</organism>
<comment type="subcellular location">
    <subcellularLocation>
        <location evidence="1 10">Cell outer membrane</location>
        <topology evidence="1 10">Multi-pass membrane protein</topology>
    </subcellularLocation>
</comment>
<dbReference type="Pfam" id="PF07715">
    <property type="entry name" value="Plug"/>
    <property type="match status" value="1"/>
</dbReference>
<dbReference type="InterPro" id="IPR000531">
    <property type="entry name" value="Beta-barrel_TonB"/>
</dbReference>
<dbReference type="Gene3D" id="2.170.130.10">
    <property type="entry name" value="TonB-dependent receptor, plug domain"/>
    <property type="match status" value="1"/>
</dbReference>
<feature type="signal peptide" evidence="13">
    <location>
        <begin position="1"/>
        <end position="28"/>
    </location>
</feature>
<feature type="domain" description="TonB-dependent receptor plug" evidence="15">
    <location>
        <begin position="78"/>
        <end position="165"/>
    </location>
</feature>
<evidence type="ECO:0000313" key="16">
    <source>
        <dbReference type="EMBL" id="NYT51261.1"/>
    </source>
</evidence>
<dbReference type="PANTHER" id="PTHR30069:SF49">
    <property type="entry name" value="OUTER MEMBRANE PROTEIN C"/>
    <property type="match status" value="1"/>
</dbReference>
<name>A0A853G9H4_9BURK</name>
<evidence type="ECO:0000256" key="3">
    <source>
        <dbReference type="ARBA" id="ARBA00022448"/>
    </source>
</evidence>
<feature type="region of interest" description="Disordered" evidence="12">
    <location>
        <begin position="414"/>
        <end position="439"/>
    </location>
</feature>
<dbReference type="GO" id="GO:0044718">
    <property type="term" value="P:siderophore transmembrane transport"/>
    <property type="evidence" value="ECO:0007669"/>
    <property type="project" value="TreeGrafter"/>
</dbReference>
<dbReference type="Gene3D" id="2.40.170.20">
    <property type="entry name" value="TonB-dependent receptor, beta-barrel domain"/>
    <property type="match status" value="1"/>
</dbReference>
<dbReference type="InterPro" id="IPR012910">
    <property type="entry name" value="Plug_dom"/>
</dbReference>
<keyword evidence="3 10" id="KW-0813">Transport</keyword>
<accession>A0A853G9H4</accession>
<dbReference type="CDD" id="cd01347">
    <property type="entry name" value="ligand_gated_channel"/>
    <property type="match status" value="1"/>
</dbReference>
<dbReference type="InterPro" id="IPR036942">
    <property type="entry name" value="Beta-barrel_TonB_sf"/>
</dbReference>
<keyword evidence="8 16" id="KW-0675">Receptor</keyword>
<dbReference type="Pfam" id="PF00593">
    <property type="entry name" value="TonB_dep_Rec_b-barrel"/>
    <property type="match status" value="1"/>
</dbReference>
<keyword evidence="5 10" id="KW-0812">Transmembrane</keyword>
<evidence type="ECO:0000256" key="6">
    <source>
        <dbReference type="ARBA" id="ARBA00023077"/>
    </source>
</evidence>
<keyword evidence="13" id="KW-0732">Signal</keyword>
<dbReference type="Proteomes" id="UP000559809">
    <property type="component" value="Unassembled WGS sequence"/>
</dbReference>
<dbReference type="InterPro" id="IPR037066">
    <property type="entry name" value="Plug_dom_sf"/>
</dbReference>
<evidence type="ECO:0000259" key="14">
    <source>
        <dbReference type="Pfam" id="PF00593"/>
    </source>
</evidence>
<evidence type="ECO:0000256" key="5">
    <source>
        <dbReference type="ARBA" id="ARBA00022692"/>
    </source>
</evidence>
<keyword evidence="9 10" id="KW-0998">Cell outer membrane</keyword>
<evidence type="ECO:0000256" key="7">
    <source>
        <dbReference type="ARBA" id="ARBA00023136"/>
    </source>
</evidence>
<dbReference type="InterPro" id="IPR039426">
    <property type="entry name" value="TonB-dep_rcpt-like"/>
</dbReference>
<evidence type="ECO:0000259" key="15">
    <source>
        <dbReference type="Pfam" id="PF07715"/>
    </source>
</evidence>
<dbReference type="SUPFAM" id="SSF56935">
    <property type="entry name" value="Porins"/>
    <property type="match status" value="1"/>
</dbReference>
<keyword evidence="7 10" id="KW-0472">Membrane</keyword>
<evidence type="ECO:0000256" key="13">
    <source>
        <dbReference type="SAM" id="SignalP"/>
    </source>
</evidence>
<dbReference type="GO" id="GO:0009279">
    <property type="term" value="C:cell outer membrane"/>
    <property type="evidence" value="ECO:0007669"/>
    <property type="project" value="UniProtKB-SubCell"/>
</dbReference>
<proteinExistence type="inferred from homology"/>
<dbReference type="InterPro" id="IPR010100">
    <property type="entry name" value="TonB-dep_Cu_rcpt"/>
</dbReference>
<comment type="caution">
    <text evidence="16">The sequence shown here is derived from an EMBL/GenBank/DDBJ whole genome shotgun (WGS) entry which is preliminary data.</text>
</comment>
<evidence type="ECO:0000256" key="2">
    <source>
        <dbReference type="ARBA" id="ARBA00009810"/>
    </source>
</evidence>
<feature type="chain" id="PRO_5032316346" evidence="13">
    <location>
        <begin position="29"/>
        <end position="700"/>
    </location>
</feature>
<keyword evidence="17" id="KW-1185">Reference proteome</keyword>
<evidence type="ECO:0000256" key="10">
    <source>
        <dbReference type="PROSITE-ProRule" id="PRU01360"/>
    </source>
</evidence>
<gene>
    <name evidence="16" type="ORF">H0A72_18265</name>
</gene>
<sequence length="700" mass="76341">MNTENTSFPVLRLVAALSLLGSAFPVWSQSPPVADGLQPHNLSNAPVISLERIVVTGVGPVTPLLFVTDPKKPRQPIPASDGTDYLKTIPGFSAIRNGGSNGDPVLRGMFGSRLNLLTNGTSMPGACPARMDAPSSYISPANFDELTIIKGPQTVLWGPGASAGTIRFDRKAPGFTEPGILFDGSLTGGSWGRHDQTADLAAGNEKVYVRLTGNHSHSQDYEDGDGERVPSKWNKWNTDVTFGVTPDANTLIELTAGTGDGEARYAGRGMDGSKFKRESFGLRFEKDNMGSTLRKIEAQVYYNYADHVMDNYSLRDFKPANGMNMPMASNVDRKTWGGRFAATLDLAEDLELVSGFDFQDSRHSARRGMGMMSYRDQSRVEDARFQNTGVFGELTWRAGERDRVIGGVRVDHASARDRRQTVSGSHSMMAMPNPTAGEKRDRLLPGGFLRYEHDLATMPATVYAGVGHVQRFPDYWELFSPSRGPAGSANAFDGVKPEKTTQLDFGAQYRTERIDAWASAYVGQVRDFILFDYGPMGMTSQARNIDATIFGGELGVSYKLSPAWTLDTTLAYAWGKNRSDGIALPQIPPLEGRLSLAYEQGPWSAGVLWRLVAAQNRYAVNQGNVVSKDFDGSGGFGVLSLNGGYRISKQVQLAFGVDNLFDRTYSEHLNLAGNSGFGYSANTRINEPGRTVWATLSVRY</sequence>
<evidence type="ECO:0000256" key="11">
    <source>
        <dbReference type="RuleBase" id="RU003357"/>
    </source>
</evidence>
<keyword evidence="4 10" id="KW-1134">Transmembrane beta strand</keyword>
<evidence type="ECO:0000256" key="9">
    <source>
        <dbReference type="ARBA" id="ARBA00023237"/>
    </source>
</evidence>
<dbReference type="PROSITE" id="PS52016">
    <property type="entry name" value="TONB_DEPENDENT_REC_3"/>
    <property type="match status" value="1"/>
</dbReference>
<dbReference type="AlphaFoldDB" id="A0A853G9H4"/>
<evidence type="ECO:0000256" key="8">
    <source>
        <dbReference type="ARBA" id="ARBA00023170"/>
    </source>
</evidence>
<dbReference type="NCBIfam" id="TIGR01778">
    <property type="entry name" value="TonB-copper"/>
    <property type="match status" value="1"/>
</dbReference>
<protein>
    <submittedName>
        <fullName evidence="16">TonB-dependent copper receptor</fullName>
    </submittedName>
</protein>
<keyword evidence="6 11" id="KW-0798">TonB box</keyword>
<feature type="domain" description="TonB-dependent receptor-like beta-barrel" evidence="14">
    <location>
        <begin position="217"/>
        <end position="660"/>
    </location>
</feature>
<evidence type="ECO:0000313" key="17">
    <source>
        <dbReference type="Proteomes" id="UP000559809"/>
    </source>
</evidence>
<dbReference type="EMBL" id="JACCEM010000010">
    <property type="protein sequence ID" value="NYT51261.1"/>
    <property type="molecule type" value="Genomic_DNA"/>
</dbReference>
<evidence type="ECO:0000256" key="4">
    <source>
        <dbReference type="ARBA" id="ARBA00022452"/>
    </source>
</evidence>